<evidence type="ECO:0000313" key="4">
    <source>
        <dbReference type="EMBL" id="KZC94936.1"/>
    </source>
</evidence>
<dbReference type="Proteomes" id="UP000076218">
    <property type="component" value="Unassembled WGS sequence"/>
</dbReference>
<dbReference type="EC" id="3.6.1.9" evidence="3"/>
<evidence type="ECO:0000313" key="5">
    <source>
        <dbReference type="Proteomes" id="UP000076218"/>
    </source>
</evidence>
<dbReference type="STRING" id="31965.AWH51_10580"/>
<proteinExistence type="inferred from homology"/>
<comment type="function">
    <text evidence="3">Nucleoside triphosphate pyrophosphatase. May have a dual role in cell division arrest and in preventing the incorporation of modified nucleotides into cellular nucleic acids.</text>
</comment>
<dbReference type="NCBIfam" id="TIGR00172">
    <property type="entry name" value="maf"/>
    <property type="match status" value="1"/>
</dbReference>
<dbReference type="GO" id="GO:0009117">
    <property type="term" value="P:nucleotide metabolic process"/>
    <property type="evidence" value="ECO:0007669"/>
    <property type="project" value="UniProtKB-KW"/>
</dbReference>
<protein>
    <recommendedName>
        <fullName evidence="3">Nucleoside triphosphate pyrophosphatase</fullName>
        <ecNumber evidence="3">3.6.1.9</ecNumber>
    </recommendedName>
    <alternativeName>
        <fullName evidence="3">Nucleotide pyrophosphatase</fullName>
        <shortName evidence="3">Nucleotide PPase</shortName>
    </alternativeName>
</protein>
<gene>
    <name evidence="4" type="ORF">AWH51_10580</name>
</gene>
<dbReference type="PANTHER" id="PTHR43213">
    <property type="entry name" value="BIFUNCTIONAL DTTP/UTP PYROPHOSPHATASE/METHYLTRANSFERASE PROTEIN-RELATED"/>
    <property type="match status" value="1"/>
</dbReference>
<feature type="active site" description="Proton acceptor" evidence="3">
    <location>
        <position position="83"/>
    </location>
</feature>
<dbReference type="AlphaFoldDB" id="A0A154V0Q0"/>
<name>A0A154V0Q0_9MICO</name>
<dbReference type="SUPFAM" id="SSF52972">
    <property type="entry name" value="ITPase-like"/>
    <property type="match status" value="1"/>
</dbReference>
<dbReference type="GO" id="GO:0005737">
    <property type="term" value="C:cytoplasm"/>
    <property type="evidence" value="ECO:0007669"/>
    <property type="project" value="UniProtKB-SubCell"/>
</dbReference>
<dbReference type="InterPro" id="IPR003697">
    <property type="entry name" value="Maf-like"/>
</dbReference>
<dbReference type="PIRSF" id="PIRSF006305">
    <property type="entry name" value="Maf"/>
    <property type="match status" value="1"/>
</dbReference>
<evidence type="ECO:0000256" key="3">
    <source>
        <dbReference type="HAMAP-Rule" id="MF_00528"/>
    </source>
</evidence>
<accession>A0A154V0Q0</accession>
<keyword evidence="3" id="KW-0963">Cytoplasm</keyword>
<dbReference type="PANTHER" id="PTHR43213:SF5">
    <property type="entry name" value="BIFUNCTIONAL DTTP_UTP PYROPHOSPHATASE_METHYLTRANSFERASE PROTEIN-RELATED"/>
    <property type="match status" value="1"/>
</dbReference>
<dbReference type="OrthoDB" id="3527985at2"/>
<dbReference type="Gene3D" id="3.90.950.10">
    <property type="match status" value="1"/>
</dbReference>
<reference evidence="4 5" key="1">
    <citation type="submission" date="2016-01" db="EMBL/GenBank/DDBJ databases">
        <title>Draft genome sequence of Clavibacter michiganensis subsp. tessellarius DOAB 609.</title>
        <authorList>
            <person name="Tambong J.T."/>
        </authorList>
    </citation>
    <scope>NUCLEOTIDE SEQUENCE [LARGE SCALE GENOMIC DNA]</scope>
    <source>
        <strain evidence="4 5">DOAB 609</strain>
    </source>
</reference>
<organism evidence="4 5">
    <name type="scientific">Clavibacter tessellarius</name>
    <dbReference type="NCBI Taxonomy" id="31965"/>
    <lineage>
        <taxon>Bacteria</taxon>
        <taxon>Bacillati</taxon>
        <taxon>Actinomycetota</taxon>
        <taxon>Actinomycetes</taxon>
        <taxon>Micrococcales</taxon>
        <taxon>Microbacteriaceae</taxon>
        <taxon>Clavibacter</taxon>
    </lineage>
</organism>
<dbReference type="CDD" id="cd00555">
    <property type="entry name" value="Maf"/>
    <property type="match status" value="1"/>
</dbReference>
<comment type="catalytic activity">
    <reaction evidence="3">
        <text>a ribonucleoside 5'-triphosphate + H2O = a ribonucleoside 5'-phosphate + diphosphate + H(+)</text>
        <dbReference type="Rhea" id="RHEA:23996"/>
        <dbReference type="ChEBI" id="CHEBI:15377"/>
        <dbReference type="ChEBI" id="CHEBI:15378"/>
        <dbReference type="ChEBI" id="CHEBI:33019"/>
        <dbReference type="ChEBI" id="CHEBI:58043"/>
        <dbReference type="ChEBI" id="CHEBI:61557"/>
        <dbReference type="EC" id="3.6.1.9"/>
    </reaction>
</comment>
<dbReference type="Pfam" id="PF02545">
    <property type="entry name" value="Maf"/>
    <property type="match status" value="1"/>
</dbReference>
<evidence type="ECO:0000256" key="1">
    <source>
        <dbReference type="ARBA" id="ARBA00001968"/>
    </source>
</evidence>
<keyword evidence="3" id="KW-0546">Nucleotide metabolism</keyword>
<keyword evidence="2 3" id="KW-0378">Hydrolase</keyword>
<comment type="catalytic activity">
    <reaction evidence="3">
        <text>a 2'-deoxyribonucleoside 5'-triphosphate + H2O = a 2'-deoxyribonucleoside 5'-phosphate + diphosphate + H(+)</text>
        <dbReference type="Rhea" id="RHEA:44644"/>
        <dbReference type="ChEBI" id="CHEBI:15377"/>
        <dbReference type="ChEBI" id="CHEBI:15378"/>
        <dbReference type="ChEBI" id="CHEBI:33019"/>
        <dbReference type="ChEBI" id="CHEBI:61560"/>
        <dbReference type="ChEBI" id="CHEBI:65317"/>
        <dbReference type="EC" id="3.6.1.9"/>
    </reaction>
</comment>
<comment type="caution">
    <text evidence="4">The sequence shown here is derived from an EMBL/GenBank/DDBJ whole genome shotgun (WGS) entry which is preliminary data.</text>
</comment>
<comment type="similarity">
    <text evidence="3">Belongs to the Maf family.</text>
</comment>
<dbReference type="InterPro" id="IPR029001">
    <property type="entry name" value="ITPase-like_fam"/>
</dbReference>
<dbReference type="EMBL" id="LQXA01000034">
    <property type="protein sequence ID" value="KZC94936.1"/>
    <property type="molecule type" value="Genomic_DNA"/>
</dbReference>
<comment type="cofactor">
    <cofactor evidence="1 3">
        <name>a divalent metal cation</name>
        <dbReference type="ChEBI" id="CHEBI:60240"/>
    </cofactor>
</comment>
<dbReference type="RefSeq" id="WP_063071689.1">
    <property type="nucleotide sequence ID" value="NZ_LQXA01000034.1"/>
</dbReference>
<sequence length="228" mass="24072">MTTRLHLASTSPARLALLRSAGIEPVVLPSDVDEPAAVAAAEADRGPLGPEEMVQLLARAKAEAVVGQLVAGAPLTGLVLGGDSAFEVDGVVHGKPHTPERATERWRAQRGREGRLHSGHWLIEAVDGRIVRGVGRAAVADVRFRDDIDDAEIDAYVATGEPLLVAGSFTIDSLGAAFIERIQGDPSTVVGLSLPTLRALVRELDVAWPDLWNRQGAVEARLLGADPV</sequence>
<comment type="subcellular location">
    <subcellularLocation>
        <location evidence="3">Cytoplasm</location>
    </subcellularLocation>
</comment>
<dbReference type="GO" id="GO:0047429">
    <property type="term" value="F:nucleoside triphosphate diphosphatase activity"/>
    <property type="evidence" value="ECO:0007669"/>
    <property type="project" value="UniProtKB-EC"/>
</dbReference>
<comment type="caution">
    <text evidence="3">Lacks conserved residue(s) required for the propagation of feature annotation.</text>
</comment>
<dbReference type="HAMAP" id="MF_00528">
    <property type="entry name" value="Maf"/>
    <property type="match status" value="1"/>
</dbReference>
<evidence type="ECO:0000256" key="2">
    <source>
        <dbReference type="ARBA" id="ARBA00022801"/>
    </source>
</evidence>